<evidence type="ECO:0000256" key="1">
    <source>
        <dbReference type="ARBA" id="ARBA00022729"/>
    </source>
</evidence>
<gene>
    <name evidence="3" type="ORF">HMPREF1015_02252</name>
</gene>
<organism evidence="3 4">
    <name type="scientific">Bacillus smithii 7_3_47FAA</name>
    <dbReference type="NCBI Taxonomy" id="665952"/>
    <lineage>
        <taxon>Bacteria</taxon>
        <taxon>Bacillati</taxon>
        <taxon>Bacillota</taxon>
        <taxon>Bacilli</taxon>
        <taxon>Bacillales</taxon>
        <taxon>Bacillaceae</taxon>
        <taxon>Bacillus</taxon>
    </lineage>
</organism>
<dbReference type="EMBL" id="ACWF01000035">
    <property type="protein sequence ID" value="EHL79067.1"/>
    <property type="molecule type" value="Genomic_DNA"/>
</dbReference>
<proteinExistence type="predicted"/>
<evidence type="ECO:0000313" key="4">
    <source>
        <dbReference type="Proteomes" id="UP000011747"/>
    </source>
</evidence>
<dbReference type="AlphaFoldDB" id="G9QIG1"/>
<dbReference type="InterPro" id="IPR014755">
    <property type="entry name" value="Cu-Rt/internalin_Ig-like"/>
</dbReference>
<keyword evidence="4" id="KW-1185">Reference proteome</keyword>
<protein>
    <recommendedName>
        <fullName evidence="2">Bacterial Ig-like domain-containing protein</fullName>
    </recommendedName>
</protein>
<dbReference type="Gene3D" id="2.60.40.1220">
    <property type="match status" value="1"/>
</dbReference>
<dbReference type="PATRIC" id="fig|665952.3.peg.743"/>
<feature type="non-terminal residue" evidence="3">
    <location>
        <position position="1"/>
    </location>
</feature>
<dbReference type="RefSeq" id="WP_003353026.1">
    <property type="nucleotide sequence ID" value="NZ_JH414743.1"/>
</dbReference>
<dbReference type="InterPro" id="IPR011081">
    <property type="entry name" value="Big_4"/>
</dbReference>
<evidence type="ECO:0000313" key="3">
    <source>
        <dbReference type="EMBL" id="EHL79067.1"/>
    </source>
</evidence>
<evidence type="ECO:0000259" key="2">
    <source>
        <dbReference type="Pfam" id="PF07532"/>
    </source>
</evidence>
<name>G9QIG1_9BACI</name>
<dbReference type="HOGENOM" id="CLU_330550_0_0_9"/>
<feature type="domain" description="Bacterial Ig-like" evidence="2">
    <location>
        <begin position="36"/>
        <end position="91"/>
    </location>
</feature>
<keyword evidence="1" id="KW-0732">Signal</keyword>
<reference evidence="3 4" key="1">
    <citation type="submission" date="2011-09" db="EMBL/GenBank/DDBJ databases">
        <title>The Genome Sequence of Bacillus smithii 7_3_47FAA.</title>
        <authorList>
            <consortium name="The Broad Institute Genome Sequencing Platform"/>
            <person name="Earl A."/>
            <person name="Ward D."/>
            <person name="Feldgarden M."/>
            <person name="Gevers D."/>
            <person name="Daigneault M."/>
            <person name="Strauss J."/>
            <person name="Allen-Vercoe E."/>
            <person name="Young S.K."/>
            <person name="Zeng Q."/>
            <person name="Gargeya S."/>
            <person name="Fitzgerald M."/>
            <person name="Haas B."/>
            <person name="Abouelleil A."/>
            <person name="Alvarado L."/>
            <person name="Arachchi H.M."/>
            <person name="Berlin A."/>
            <person name="Brown A."/>
            <person name="Chapman S.B."/>
            <person name="Chen Z."/>
            <person name="Dunbar C."/>
            <person name="Freedman E."/>
            <person name="Gearin G."/>
            <person name="Goldberg J."/>
            <person name="Griggs A."/>
            <person name="Gujja S."/>
            <person name="Heiman D."/>
            <person name="Howarth C."/>
            <person name="Larson L."/>
            <person name="Lui A."/>
            <person name="MacDonald P.J.P."/>
            <person name="Montmayeur A."/>
            <person name="Murphy C."/>
            <person name="Neiman D."/>
            <person name="Pearson M."/>
            <person name="Priest M."/>
            <person name="Roberts A."/>
            <person name="Saif S."/>
            <person name="Shea T."/>
            <person name="Shenoy N."/>
            <person name="Sisk P."/>
            <person name="Stolte C."/>
            <person name="Sykes S."/>
            <person name="Wortman J."/>
            <person name="Nusbaum C."/>
            <person name="Birren B."/>
        </authorList>
    </citation>
    <scope>NUCLEOTIDE SEQUENCE [LARGE SCALE GENOMIC DNA]</scope>
    <source>
        <strain evidence="3 4">7_3_47FAA</strain>
    </source>
</reference>
<accession>G9QIG1</accession>
<comment type="caution">
    <text evidence="3">The sequence shown here is derived from an EMBL/GenBank/DDBJ whole genome shotgun (WGS) entry which is preliminary data.</text>
</comment>
<sequence>TYKVEGTVDGTNLTASVNVVVKEVAKAESIKPIDDITVDEGTKLEDVKLPEKVTVVYTDKSEKEASVKWDTSKVDTSKPGTYKVEGTVDGTDLKASVNVVVKAVAPKVESVSAVGAKKLEVKFNKSVDDSKAKFEVKKASITANISKVTFADDKKSAILELSTKLTKGEYTVNVTGLADQALSNSVTVDDEHVAKIEILSDTAVVDNNEQPTKATVAYKVENQYGEDITKTTSLQTNDNNKISLANGVATITLGTNAKVGDKVPLTLIDVDTATSASKVLTLSSAATVSDVAISGIYNKDGKTLNEDSDLSKDDFYLLVDVKDQYGNTITDPTKAAEGLIKSQSNPTVVGTAGTGNNVSFTSLKINGETKLGLKLTGPVKAGDNKVTLISTTSGKTATYDISVSETTRTDAVTLSQPSLAVAKEDVLVPVSVFDKQGKAVTDTKILNDSTKGVAISLNGHDLPKPFVTQDNAVYVKIPKDKLETDGIYSLVAQSSTFKVSTLTLNVKKAAVPTVIRGVNSDFSTTLLKTTTKNISVDDLVVEDQYGRVMSADDVKAYLNSNNAKIVVKDTDSTSSSAIEVKNSDITANTSAVINGVNKGNEKLQFVLNDGKNDIPSSTADVTFRVTDGTEYASYTVEDIGTVYHEAGAKAADADAYDKEIKVYGVLPDGSKVQLDPTKDFTVTSSNVDVENDAADGTIDANNTLNLTYAKDANEVVVPVTITINANGQEIKKDVTFSKVAPKVQSVAVVKGNATKSSPVSTVSIDNKKDFSVASLTTGSDSSYNIVVTDQYGVKTLATTTGVVTFPDNTSVGQPNVTIIPVKGTLDITNNGTKTATVKSGSLTSGTEFDVKLTYAGGATTTVHVVVQ</sequence>
<dbReference type="Pfam" id="PF07532">
    <property type="entry name" value="Big_4"/>
    <property type="match status" value="1"/>
</dbReference>
<dbReference type="Proteomes" id="UP000011747">
    <property type="component" value="Unassembled WGS sequence"/>
</dbReference>